<proteinExistence type="inferred from homology"/>
<dbReference type="AlphaFoldDB" id="A0A0E0BQY9"/>
<comment type="similarity">
    <text evidence="1">Belongs to the GMC oxidoreductase family.</text>
</comment>
<dbReference type="STRING" id="40148.A0A0E0BQY9"/>
<dbReference type="EnsemblPlants" id="OGLUM12G08810.1">
    <property type="protein sequence ID" value="OGLUM12G08810.1"/>
    <property type="gene ID" value="OGLUM12G08810"/>
</dbReference>
<dbReference type="PANTHER" id="PTHR46056:SF12">
    <property type="entry name" value="LONG-CHAIN-ALCOHOL OXIDASE"/>
    <property type="match status" value="1"/>
</dbReference>
<organism evidence="6">
    <name type="scientific">Oryza glumipatula</name>
    <dbReference type="NCBI Taxonomy" id="40148"/>
    <lineage>
        <taxon>Eukaryota</taxon>
        <taxon>Viridiplantae</taxon>
        <taxon>Streptophyta</taxon>
        <taxon>Embryophyta</taxon>
        <taxon>Tracheophyta</taxon>
        <taxon>Spermatophyta</taxon>
        <taxon>Magnoliopsida</taxon>
        <taxon>Liliopsida</taxon>
        <taxon>Poales</taxon>
        <taxon>Poaceae</taxon>
        <taxon>BOP clade</taxon>
        <taxon>Oryzoideae</taxon>
        <taxon>Oryzeae</taxon>
        <taxon>Oryzinae</taxon>
        <taxon>Oryza</taxon>
    </lineage>
</organism>
<dbReference type="InterPro" id="IPR007867">
    <property type="entry name" value="GMC_OxRtase_C"/>
</dbReference>
<dbReference type="Proteomes" id="UP000026961">
    <property type="component" value="Chromosome 12"/>
</dbReference>
<evidence type="ECO:0000313" key="6">
    <source>
        <dbReference type="EnsemblPlants" id="OGLUM12G08810.1"/>
    </source>
</evidence>
<protein>
    <recommendedName>
        <fullName evidence="5">Glucose-methanol-choline oxidoreductase C-terminal domain-containing protein</fullName>
    </recommendedName>
</protein>
<evidence type="ECO:0000256" key="4">
    <source>
        <dbReference type="ARBA" id="ARBA00023002"/>
    </source>
</evidence>
<evidence type="ECO:0000313" key="7">
    <source>
        <dbReference type="Proteomes" id="UP000026961"/>
    </source>
</evidence>
<reference evidence="6" key="2">
    <citation type="submission" date="2018-05" db="EMBL/GenBank/DDBJ databases">
        <title>OgluRS3 (Oryza glumaepatula Reference Sequence Version 3).</title>
        <authorList>
            <person name="Zhang J."/>
            <person name="Kudrna D."/>
            <person name="Lee S."/>
            <person name="Talag J."/>
            <person name="Welchert J."/>
            <person name="Wing R.A."/>
        </authorList>
    </citation>
    <scope>NUCLEOTIDE SEQUENCE [LARGE SCALE GENOMIC DNA]</scope>
</reference>
<accession>A0A0E0BQY9</accession>
<dbReference type="InterPro" id="IPR036188">
    <property type="entry name" value="FAD/NAD-bd_sf"/>
</dbReference>
<name>A0A0E0BQY9_9ORYZ</name>
<dbReference type="SUPFAM" id="SSF51905">
    <property type="entry name" value="FAD/NAD(P)-binding domain"/>
    <property type="match status" value="1"/>
</dbReference>
<reference evidence="6" key="1">
    <citation type="submission" date="2015-04" db="UniProtKB">
        <authorList>
            <consortium name="EnsemblPlants"/>
        </authorList>
    </citation>
    <scope>IDENTIFICATION</scope>
</reference>
<evidence type="ECO:0000259" key="5">
    <source>
        <dbReference type="Pfam" id="PF05199"/>
    </source>
</evidence>
<evidence type="ECO:0000256" key="3">
    <source>
        <dbReference type="ARBA" id="ARBA00022827"/>
    </source>
</evidence>
<dbReference type="Gramene" id="OGLUM12G08810.1">
    <property type="protein sequence ID" value="OGLUM12G08810.1"/>
    <property type="gene ID" value="OGLUM12G08810"/>
</dbReference>
<dbReference type="GO" id="GO:0016614">
    <property type="term" value="F:oxidoreductase activity, acting on CH-OH group of donors"/>
    <property type="evidence" value="ECO:0007669"/>
    <property type="project" value="InterPro"/>
</dbReference>
<keyword evidence="4" id="KW-0560">Oxidoreductase</keyword>
<evidence type="ECO:0000256" key="2">
    <source>
        <dbReference type="ARBA" id="ARBA00022630"/>
    </source>
</evidence>
<feature type="domain" description="Glucose-methanol-choline oxidoreductase C-terminal" evidence="5">
    <location>
        <begin position="4"/>
        <end position="42"/>
    </location>
</feature>
<dbReference type="HOGENOM" id="CLU_184003_1_0_1"/>
<dbReference type="Pfam" id="PF05199">
    <property type="entry name" value="GMC_oxred_C"/>
    <property type="match status" value="1"/>
</dbReference>
<dbReference type="PANTHER" id="PTHR46056">
    <property type="entry name" value="LONG-CHAIN-ALCOHOL OXIDASE"/>
    <property type="match status" value="1"/>
</dbReference>
<keyword evidence="3" id="KW-0274">FAD</keyword>
<sequence length="59" mass="6081">MVGDGAVDAHGESWDAERLYVCNGSVLPTAVGVNPMITIQPVAYCVANGIADSISDKTT</sequence>
<dbReference type="Gene3D" id="3.50.50.60">
    <property type="entry name" value="FAD/NAD(P)-binding domain"/>
    <property type="match status" value="1"/>
</dbReference>
<keyword evidence="7" id="KW-1185">Reference proteome</keyword>
<keyword evidence="2" id="KW-0285">Flavoprotein</keyword>
<evidence type="ECO:0000256" key="1">
    <source>
        <dbReference type="ARBA" id="ARBA00010790"/>
    </source>
</evidence>